<sequence length="99" mass="11012">MRGKLMLVTGLAVGYVLGSRAGRERYNQIARAADSFWHSRPVQHQMHQAGELARDKAPDVVDFVSDNVKRAMHKSRAKKRAARSRRSSPDSVSPQPASN</sequence>
<accession>A0A7L5AF21</accession>
<evidence type="ECO:0000256" key="1">
    <source>
        <dbReference type="SAM" id="MobiDB-lite"/>
    </source>
</evidence>
<evidence type="ECO:0000313" key="2">
    <source>
        <dbReference type="EMBL" id="QHO68522.1"/>
    </source>
</evidence>
<name>A0A7L5AF21_9MICO</name>
<reference evidence="2 3" key="1">
    <citation type="submission" date="2016-09" db="EMBL/GenBank/DDBJ databases">
        <title>Complete genome sequence of microbes from the polar regions.</title>
        <authorList>
            <person name="Liao L."/>
            <person name="Chen B."/>
        </authorList>
    </citation>
    <scope>NUCLEOTIDE SEQUENCE [LARGE SCALE GENOMIC DNA]</scope>
    <source>
        <strain evidence="2 3">ZS314</strain>
    </source>
</reference>
<gene>
    <name evidence="2" type="ORF">BHD05_01615</name>
</gene>
<feature type="compositionally biased region" description="Polar residues" evidence="1">
    <location>
        <begin position="89"/>
        <end position="99"/>
    </location>
</feature>
<proteinExistence type="predicted"/>
<evidence type="ECO:0000313" key="3">
    <source>
        <dbReference type="Proteomes" id="UP000464507"/>
    </source>
</evidence>
<organism evidence="2 3">
    <name type="scientific">Marisediminicola antarctica</name>
    <dbReference type="NCBI Taxonomy" id="674079"/>
    <lineage>
        <taxon>Bacteria</taxon>
        <taxon>Bacillati</taxon>
        <taxon>Actinomycetota</taxon>
        <taxon>Actinomycetes</taxon>
        <taxon>Micrococcales</taxon>
        <taxon>Microbacteriaceae</taxon>
        <taxon>Marisediminicola</taxon>
    </lineage>
</organism>
<keyword evidence="3" id="KW-1185">Reference proteome</keyword>
<dbReference type="AlphaFoldDB" id="A0A7L5AF21"/>
<protein>
    <recommendedName>
        <fullName evidence="4">YtxH domain-containing protein</fullName>
    </recommendedName>
</protein>
<dbReference type="Proteomes" id="UP000464507">
    <property type="component" value="Chromosome"/>
</dbReference>
<feature type="compositionally biased region" description="Basic residues" evidence="1">
    <location>
        <begin position="70"/>
        <end position="86"/>
    </location>
</feature>
<dbReference type="RefSeq" id="WP_202614261.1">
    <property type="nucleotide sequence ID" value="NZ_CP017146.1"/>
</dbReference>
<dbReference type="KEGG" id="mant:BHD05_01615"/>
<feature type="region of interest" description="Disordered" evidence="1">
    <location>
        <begin position="68"/>
        <end position="99"/>
    </location>
</feature>
<evidence type="ECO:0008006" key="4">
    <source>
        <dbReference type="Google" id="ProtNLM"/>
    </source>
</evidence>
<dbReference type="EMBL" id="CP017146">
    <property type="protein sequence ID" value="QHO68522.1"/>
    <property type="molecule type" value="Genomic_DNA"/>
</dbReference>